<dbReference type="PIRSF" id="PIRSF005639">
    <property type="entry name" value="Glut_amidoT_SNO"/>
    <property type="match status" value="1"/>
</dbReference>
<evidence type="ECO:0000256" key="5">
    <source>
        <dbReference type="ARBA" id="ARBA00023239"/>
    </source>
</evidence>
<dbReference type="GO" id="GO:0042823">
    <property type="term" value="P:pyridoxal phosphate biosynthetic process"/>
    <property type="evidence" value="ECO:0007669"/>
    <property type="project" value="UniProtKB-UniRule"/>
</dbReference>
<comment type="catalytic activity">
    <reaction evidence="7 10">
        <text>L-glutamine + H2O = L-glutamate + NH4(+)</text>
        <dbReference type="Rhea" id="RHEA:15889"/>
        <dbReference type="ChEBI" id="CHEBI:15377"/>
        <dbReference type="ChEBI" id="CHEBI:28938"/>
        <dbReference type="ChEBI" id="CHEBI:29985"/>
        <dbReference type="ChEBI" id="CHEBI:58359"/>
        <dbReference type="EC" id="3.5.1.2"/>
    </reaction>
</comment>
<evidence type="ECO:0000256" key="10">
    <source>
        <dbReference type="HAMAP-Rule" id="MF_01615"/>
    </source>
</evidence>
<comment type="catalytic activity">
    <reaction evidence="6 10">
        <text>aldehydo-D-ribose 5-phosphate + D-glyceraldehyde 3-phosphate + L-glutamine = pyridoxal 5'-phosphate + L-glutamate + phosphate + 3 H2O + H(+)</text>
        <dbReference type="Rhea" id="RHEA:31507"/>
        <dbReference type="ChEBI" id="CHEBI:15377"/>
        <dbReference type="ChEBI" id="CHEBI:15378"/>
        <dbReference type="ChEBI" id="CHEBI:29985"/>
        <dbReference type="ChEBI" id="CHEBI:43474"/>
        <dbReference type="ChEBI" id="CHEBI:58273"/>
        <dbReference type="ChEBI" id="CHEBI:58359"/>
        <dbReference type="ChEBI" id="CHEBI:59776"/>
        <dbReference type="ChEBI" id="CHEBI:597326"/>
        <dbReference type="EC" id="4.3.3.6"/>
    </reaction>
</comment>
<name>A0A1L8CTD0_9THEO</name>
<dbReference type="GO" id="GO:0004359">
    <property type="term" value="F:glutaminase activity"/>
    <property type="evidence" value="ECO:0007669"/>
    <property type="project" value="UniProtKB-UniRule"/>
</dbReference>
<protein>
    <recommendedName>
        <fullName evidence="10">Pyridoxal 5'-phosphate synthase subunit PdxT</fullName>
        <ecNumber evidence="10">4.3.3.6</ecNumber>
    </recommendedName>
    <alternativeName>
        <fullName evidence="10">Pdx2</fullName>
    </alternativeName>
    <alternativeName>
        <fullName evidence="10">Pyridoxal 5'-phosphate synthase glutaminase subunit</fullName>
        <ecNumber evidence="10">3.5.1.2</ecNumber>
    </alternativeName>
</protein>
<feature type="binding site" evidence="10 12">
    <location>
        <begin position="134"/>
        <end position="135"/>
    </location>
    <ligand>
        <name>L-glutamine</name>
        <dbReference type="ChEBI" id="CHEBI:58359"/>
    </ligand>
</feature>
<keyword evidence="13" id="KW-0808">Transferase</keyword>
<evidence type="ECO:0000256" key="1">
    <source>
        <dbReference type="ARBA" id="ARBA00008345"/>
    </source>
</evidence>
<dbReference type="GO" id="GO:0016740">
    <property type="term" value="F:transferase activity"/>
    <property type="evidence" value="ECO:0007669"/>
    <property type="project" value="UniProtKB-KW"/>
</dbReference>
<dbReference type="UniPathway" id="UPA00245"/>
<comment type="pathway">
    <text evidence="10">Cofactor biosynthesis; pyridoxal 5'-phosphate biosynthesis.</text>
</comment>
<keyword evidence="2 10" id="KW-0378">Hydrolase</keyword>
<keyword evidence="4 10" id="KW-0315">Glutamine amidotransferase</keyword>
<evidence type="ECO:0000256" key="7">
    <source>
        <dbReference type="ARBA" id="ARBA00049534"/>
    </source>
</evidence>
<dbReference type="Proteomes" id="UP000187485">
    <property type="component" value="Unassembled WGS sequence"/>
</dbReference>
<feature type="binding site" evidence="10 12">
    <location>
        <begin position="46"/>
        <end position="48"/>
    </location>
    <ligand>
        <name>L-glutamine</name>
        <dbReference type="ChEBI" id="CHEBI:58359"/>
    </ligand>
</feature>
<dbReference type="HAMAP" id="MF_01615">
    <property type="entry name" value="PdxT"/>
    <property type="match status" value="1"/>
</dbReference>
<evidence type="ECO:0000256" key="3">
    <source>
        <dbReference type="ARBA" id="ARBA00022898"/>
    </source>
</evidence>
<keyword evidence="14" id="KW-1185">Reference proteome</keyword>
<dbReference type="SUPFAM" id="SSF52317">
    <property type="entry name" value="Class I glutamine amidotransferase-like"/>
    <property type="match status" value="1"/>
</dbReference>
<reference evidence="14" key="1">
    <citation type="submission" date="2016-12" db="EMBL/GenBank/DDBJ databases">
        <title>Draft Genome Sequences od Carboxydothermus pertinax and islandicus, Hydrogenogenic Carboxydotrophic Bacteria.</title>
        <authorList>
            <person name="Fukuyama Y."/>
            <person name="Ohmae K."/>
            <person name="Yoneda Y."/>
            <person name="Yoshida T."/>
            <person name="Sako Y."/>
        </authorList>
    </citation>
    <scope>NUCLEOTIDE SEQUENCE [LARGE SCALE GENOMIC DNA]</scope>
    <source>
        <strain evidence="14">Ug1</strain>
    </source>
</reference>
<evidence type="ECO:0000256" key="11">
    <source>
        <dbReference type="PIRSR" id="PIRSR005639-1"/>
    </source>
</evidence>
<dbReference type="RefSeq" id="WP_075858553.1">
    <property type="nucleotide sequence ID" value="NZ_BDJK01000009.1"/>
</dbReference>
<dbReference type="PANTHER" id="PTHR31559">
    <property type="entry name" value="PYRIDOXAL 5'-PHOSPHATE SYNTHASE SUBUNIT SNO"/>
    <property type="match status" value="1"/>
</dbReference>
<dbReference type="EC" id="4.3.3.6" evidence="10"/>
<evidence type="ECO:0000256" key="2">
    <source>
        <dbReference type="ARBA" id="ARBA00022801"/>
    </source>
</evidence>
<dbReference type="Pfam" id="PF01174">
    <property type="entry name" value="SNO"/>
    <property type="match status" value="1"/>
</dbReference>
<dbReference type="PROSITE" id="PS01236">
    <property type="entry name" value="PDXT_SNO_1"/>
    <property type="match status" value="1"/>
</dbReference>
<dbReference type="OrthoDB" id="9810320at2"/>
<evidence type="ECO:0000256" key="12">
    <source>
        <dbReference type="PIRSR" id="PIRSR005639-2"/>
    </source>
</evidence>
<comment type="function">
    <text evidence="8 10">Catalyzes the hydrolysis of glutamine to glutamate and ammonia as part of the biosynthesis of pyridoxal 5'-phosphate. The resulting ammonia molecule is channeled to the active site of PdxS.</text>
</comment>
<dbReference type="GO" id="GO:0005829">
    <property type="term" value="C:cytosol"/>
    <property type="evidence" value="ECO:0007669"/>
    <property type="project" value="TreeGrafter"/>
</dbReference>
<feature type="active site" description="Nucleophile" evidence="10 11">
    <location>
        <position position="78"/>
    </location>
</feature>
<comment type="subunit">
    <text evidence="9 10">In the presence of PdxS, forms a dodecamer of heterodimers. Only shows activity in the heterodimer.</text>
</comment>
<feature type="active site" description="Charge relay system" evidence="10 11">
    <location>
        <position position="172"/>
    </location>
</feature>
<keyword evidence="3 10" id="KW-0663">Pyridoxal phosphate</keyword>
<dbReference type="EMBL" id="BDJK01000009">
    <property type="protein sequence ID" value="GAV22104.1"/>
    <property type="molecule type" value="Genomic_DNA"/>
</dbReference>
<evidence type="ECO:0000256" key="9">
    <source>
        <dbReference type="ARBA" id="ARBA00064749"/>
    </source>
</evidence>
<gene>
    <name evidence="10" type="primary">pdxT</name>
    <name evidence="13" type="ORF">cpu_06140</name>
</gene>
<dbReference type="GO" id="GO:0036381">
    <property type="term" value="F:pyridoxal 5'-phosphate synthase (glutamine hydrolysing) activity"/>
    <property type="evidence" value="ECO:0007669"/>
    <property type="project" value="UniProtKB-UniRule"/>
</dbReference>
<comment type="similarity">
    <text evidence="1 10">Belongs to the glutaminase PdxT/SNO family.</text>
</comment>
<feature type="binding site" evidence="10 12">
    <location>
        <position position="105"/>
    </location>
    <ligand>
        <name>L-glutamine</name>
        <dbReference type="ChEBI" id="CHEBI:58359"/>
    </ligand>
</feature>
<comment type="caution">
    <text evidence="13">The sequence shown here is derived from an EMBL/GenBank/DDBJ whole genome shotgun (WGS) entry which is preliminary data.</text>
</comment>
<evidence type="ECO:0000256" key="4">
    <source>
        <dbReference type="ARBA" id="ARBA00022962"/>
    </source>
</evidence>
<dbReference type="AlphaFoldDB" id="A0A1L8CTD0"/>
<dbReference type="FunFam" id="3.40.50.880:FF:000010">
    <property type="entry name" value="uncharacterized protein LOC100176842 isoform X2"/>
    <property type="match status" value="1"/>
</dbReference>
<dbReference type="PROSITE" id="PS51273">
    <property type="entry name" value="GATASE_TYPE_1"/>
    <property type="match status" value="1"/>
</dbReference>
<feature type="active site" description="Charge relay system" evidence="10 11">
    <location>
        <position position="170"/>
    </location>
</feature>
<dbReference type="PROSITE" id="PS51130">
    <property type="entry name" value="PDXT_SNO_2"/>
    <property type="match status" value="1"/>
</dbReference>
<evidence type="ECO:0000313" key="13">
    <source>
        <dbReference type="EMBL" id="GAV22104.1"/>
    </source>
</evidence>
<proteinExistence type="inferred from homology"/>
<evidence type="ECO:0000256" key="8">
    <source>
        <dbReference type="ARBA" id="ARBA00054599"/>
    </source>
</evidence>
<dbReference type="NCBIfam" id="TIGR03800">
    <property type="entry name" value="PLP_synth_Pdx2"/>
    <property type="match status" value="1"/>
</dbReference>
<dbReference type="InterPro" id="IPR029062">
    <property type="entry name" value="Class_I_gatase-like"/>
</dbReference>
<dbReference type="GO" id="GO:0006543">
    <property type="term" value="P:L-glutamine catabolic process"/>
    <property type="evidence" value="ECO:0007669"/>
    <property type="project" value="UniProtKB-UniRule"/>
</dbReference>
<keyword evidence="5 10" id="KW-0456">Lyase</keyword>
<dbReference type="STRING" id="870242.cpu_06140"/>
<dbReference type="PANTHER" id="PTHR31559:SF0">
    <property type="entry name" value="PYRIDOXAL 5'-PHOSPHATE SYNTHASE SUBUNIT SNO1-RELATED"/>
    <property type="match status" value="1"/>
</dbReference>
<dbReference type="GO" id="GO:1903600">
    <property type="term" value="C:glutaminase complex"/>
    <property type="evidence" value="ECO:0007669"/>
    <property type="project" value="TreeGrafter"/>
</dbReference>
<dbReference type="InterPro" id="IPR021196">
    <property type="entry name" value="PdxT/SNO_CS"/>
</dbReference>
<dbReference type="GO" id="GO:0008614">
    <property type="term" value="P:pyridoxine metabolic process"/>
    <property type="evidence" value="ECO:0007669"/>
    <property type="project" value="TreeGrafter"/>
</dbReference>
<dbReference type="InterPro" id="IPR002161">
    <property type="entry name" value="PdxT/SNO"/>
</dbReference>
<organism evidence="13 14">
    <name type="scientific">Carboxydothermus pertinax</name>
    <dbReference type="NCBI Taxonomy" id="870242"/>
    <lineage>
        <taxon>Bacteria</taxon>
        <taxon>Bacillati</taxon>
        <taxon>Bacillota</taxon>
        <taxon>Clostridia</taxon>
        <taxon>Thermoanaerobacterales</taxon>
        <taxon>Thermoanaerobacteraceae</taxon>
        <taxon>Carboxydothermus</taxon>
    </lineage>
</organism>
<dbReference type="Gene3D" id="3.40.50.880">
    <property type="match status" value="1"/>
</dbReference>
<evidence type="ECO:0000256" key="6">
    <source>
        <dbReference type="ARBA" id="ARBA00047992"/>
    </source>
</evidence>
<evidence type="ECO:0000313" key="14">
    <source>
        <dbReference type="Proteomes" id="UP000187485"/>
    </source>
</evidence>
<sequence length="191" mass="21372">MKIGVLAMQGAFREHQHTLNKLGVEAVKLRRVEELLEVAGVIIPGGESTTIGKLLTDFKLMEPLREKILEGLPVFGTCAGMILLAKEIENSNQPRLGTMDIKVARNAFGRQVDSFEADLEIPEVGQEPVRAVFIRAPYILEVKPNVKVLAKIDDKIVMARQDNMLVSAFHPELTDDLRIHRYFIEKVCKGL</sequence>
<dbReference type="EC" id="3.5.1.2" evidence="10"/>
<dbReference type="CDD" id="cd01749">
    <property type="entry name" value="GATase1_PB"/>
    <property type="match status" value="1"/>
</dbReference>
<accession>A0A1L8CTD0</accession>